<feature type="transmembrane region" description="Helical" evidence="9">
    <location>
        <begin position="81"/>
        <end position="105"/>
    </location>
</feature>
<dbReference type="InterPro" id="IPR010065">
    <property type="entry name" value="AA_ABC_transptr_permease_3TM"/>
</dbReference>
<feature type="transmembrane region" description="Helical" evidence="9">
    <location>
        <begin position="126"/>
        <end position="143"/>
    </location>
</feature>
<evidence type="ECO:0000259" key="10">
    <source>
        <dbReference type="PROSITE" id="PS50928"/>
    </source>
</evidence>
<dbReference type="PANTHER" id="PTHR30614:SF20">
    <property type="entry name" value="GLUTAMINE TRANSPORT SYSTEM PERMEASE PROTEIN GLNP"/>
    <property type="match status" value="1"/>
</dbReference>
<evidence type="ECO:0000256" key="4">
    <source>
        <dbReference type="ARBA" id="ARBA00022475"/>
    </source>
</evidence>
<evidence type="ECO:0000313" key="12">
    <source>
        <dbReference type="Proteomes" id="UP001225605"/>
    </source>
</evidence>
<accession>A0ABU0WSQ2</accession>
<feature type="domain" description="ABC transmembrane type-1" evidence="10">
    <location>
        <begin position="81"/>
        <end position="274"/>
    </location>
</feature>
<dbReference type="EMBL" id="NSDM01000001">
    <property type="protein sequence ID" value="MDQ2582846.1"/>
    <property type="molecule type" value="Genomic_DNA"/>
</dbReference>
<dbReference type="SUPFAM" id="SSF161098">
    <property type="entry name" value="MetI-like"/>
    <property type="match status" value="1"/>
</dbReference>
<organism evidence="11 12">
    <name type="scientific">Saccharothrix yanglingensis</name>
    <dbReference type="NCBI Taxonomy" id="659496"/>
    <lineage>
        <taxon>Bacteria</taxon>
        <taxon>Bacillati</taxon>
        <taxon>Actinomycetota</taxon>
        <taxon>Actinomycetes</taxon>
        <taxon>Pseudonocardiales</taxon>
        <taxon>Pseudonocardiaceae</taxon>
        <taxon>Saccharothrix</taxon>
    </lineage>
</organism>
<reference evidence="11 12" key="1">
    <citation type="submission" date="2017-06" db="EMBL/GenBank/DDBJ databases">
        <title>Cultured bacterium strain Saccharothrix yanglingensis Hhs.015.</title>
        <authorList>
            <person name="Xia Y."/>
        </authorList>
    </citation>
    <scope>NUCLEOTIDE SEQUENCE [LARGE SCALE GENOMIC DNA]</scope>
    <source>
        <strain evidence="11 12">Hhs.015</strain>
    </source>
</reference>
<dbReference type="NCBIfam" id="TIGR01726">
    <property type="entry name" value="HEQRo_perm_3TM"/>
    <property type="match status" value="1"/>
</dbReference>
<evidence type="ECO:0000256" key="2">
    <source>
        <dbReference type="ARBA" id="ARBA00010072"/>
    </source>
</evidence>
<dbReference type="InterPro" id="IPR043429">
    <property type="entry name" value="ArtM/GltK/GlnP/TcyL/YhdX-like"/>
</dbReference>
<proteinExistence type="inferred from homology"/>
<feature type="transmembrane region" description="Helical" evidence="9">
    <location>
        <begin position="253"/>
        <end position="274"/>
    </location>
</feature>
<dbReference type="InterPro" id="IPR035906">
    <property type="entry name" value="MetI-like_sf"/>
</dbReference>
<evidence type="ECO:0000313" key="11">
    <source>
        <dbReference type="EMBL" id="MDQ2582846.1"/>
    </source>
</evidence>
<evidence type="ECO:0000256" key="9">
    <source>
        <dbReference type="RuleBase" id="RU363032"/>
    </source>
</evidence>
<keyword evidence="4" id="KW-1003">Cell membrane</keyword>
<dbReference type="Pfam" id="PF00528">
    <property type="entry name" value="BPD_transp_1"/>
    <property type="match status" value="1"/>
</dbReference>
<keyword evidence="7 9" id="KW-1133">Transmembrane helix</keyword>
<evidence type="ECO:0000256" key="5">
    <source>
        <dbReference type="ARBA" id="ARBA00022692"/>
    </source>
</evidence>
<dbReference type="InterPro" id="IPR000515">
    <property type="entry name" value="MetI-like"/>
</dbReference>
<evidence type="ECO:0000256" key="8">
    <source>
        <dbReference type="ARBA" id="ARBA00023136"/>
    </source>
</evidence>
<comment type="caution">
    <text evidence="11">The sequence shown here is derived from an EMBL/GenBank/DDBJ whole genome shotgun (WGS) entry which is preliminary data.</text>
</comment>
<comment type="similarity">
    <text evidence="2">Belongs to the binding-protein-dependent transport system permease family. HisMQ subfamily.</text>
</comment>
<keyword evidence="8 9" id="KW-0472">Membrane</keyword>
<keyword evidence="5 9" id="KW-0812">Transmembrane</keyword>
<dbReference type="Gene3D" id="1.10.3720.10">
    <property type="entry name" value="MetI-like"/>
    <property type="match status" value="1"/>
</dbReference>
<protein>
    <submittedName>
        <fullName evidence="11">ABC transporter permease</fullName>
    </submittedName>
</protein>
<sequence length="288" mass="31230">MAVGRGHGTRAEVTSELQRERLAYRRSRSRRSTLVALLSTVVFAAAAVATTTTAPGWPRVRDSFFDVEVAWRSLPAILDGLWLNLRVLAVCGVLILVLALGVAALRTLRSPVWFPLRALATVYVDLFRGLPLIILLYLVGFGLPALRLTGVPNDYVVLGGLALVLAYTAYVAEVFRAGIESVHPSQVAAARSLGLPPRKIMRLVVLPQAVRRVMPALLNDFVALQKDCGLISVLGAVDAVRAAQIEQSRAFNFTPYVVAGLLFVLLAVPTARFADAVGRRVERRQGGR</sequence>
<name>A0ABU0WSQ2_9PSEU</name>
<dbReference type="PROSITE" id="PS50928">
    <property type="entry name" value="ABC_TM1"/>
    <property type="match status" value="1"/>
</dbReference>
<dbReference type="PANTHER" id="PTHR30614">
    <property type="entry name" value="MEMBRANE COMPONENT OF AMINO ACID ABC TRANSPORTER"/>
    <property type="match status" value="1"/>
</dbReference>
<keyword evidence="6" id="KW-0029">Amino-acid transport</keyword>
<evidence type="ECO:0000256" key="6">
    <source>
        <dbReference type="ARBA" id="ARBA00022970"/>
    </source>
</evidence>
<evidence type="ECO:0000256" key="7">
    <source>
        <dbReference type="ARBA" id="ARBA00022989"/>
    </source>
</evidence>
<feature type="transmembrane region" description="Helical" evidence="9">
    <location>
        <begin position="155"/>
        <end position="175"/>
    </location>
</feature>
<dbReference type="CDD" id="cd06261">
    <property type="entry name" value="TM_PBP2"/>
    <property type="match status" value="1"/>
</dbReference>
<dbReference type="Proteomes" id="UP001225605">
    <property type="component" value="Unassembled WGS sequence"/>
</dbReference>
<feature type="transmembrane region" description="Helical" evidence="9">
    <location>
        <begin position="34"/>
        <end position="57"/>
    </location>
</feature>
<keyword evidence="12" id="KW-1185">Reference proteome</keyword>
<keyword evidence="3 9" id="KW-0813">Transport</keyword>
<comment type="subcellular location">
    <subcellularLocation>
        <location evidence="1 9">Cell membrane</location>
        <topology evidence="1 9">Multi-pass membrane protein</topology>
    </subcellularLocation>
</comment>
<evidence type="ECO:0000256" key="1">
    <source>
        <dbReference type="ARBA" id="ARBA00004651"/>
    </source>
</evidence>
<gene>
    <name evidence="11" type="ORF">CKY47_02365</name>
</gene>
<evidence type="ECO:0000256" key="3">
    <source>
        <dbReference type="ARBA" id="ARBA00022448"/>
    </source>
</evidence>